<reference evidence="2" key="1">
    <citation type="submission" date="2016-10" db="EMBL/GenBank/DDBJ databases">
        <authorList>
            <person name="Varghese N."/>
            <person name="Submissions S."/>
        </authorList>
    </citation>
    <scope>NUCLEOTIDE SEQUENCE [LARGE SCALE GENOMIC DNA]</scope>
    <source>
        <strain evidence="2">DSM 44718</strain>
    </source>
</reference>
<gene>
    <name evidence="1" type="ORF">SAMN05421684_5046</name>
</gene>
<dbReference type="STRING" id="137265.SAMN05421684_5046"/>
<organism evidence="1 2">
    <name type="scientific">Asanoa ishikariensis</name>
    <dbReference type="NCBI Taxonomy" id="137265"/>
    <lineage>
        <taxon>Bacteria</taxon>
        <taxon>Bacillati</taxon>
        <taxon>Actinomycetota</taxon>
        <taxon>Actinomycetes</taxon>
        <taxon>Micromonosporales</taxon>
        <taxon>Micromonosporaceae</taxon>
        <taxon>Asanoa</taxon>
    </lineage>
</organism>
<sequence length="107" mass="11223">MSTIEATDEEPPAIAQVSPGMEVHDAGGVPVGMVDAVQQPDTDIRPQLPAGPAELYMATGYLLVDRGEQFENDVYVSGAQVDHVSGTGDGALVTLNVSWAELDRAVD</sequence>
<keyword evidence="2" id="KW-1185">Reference proteome</keyword>
<evidence type="ECO:0000313" key="2">
    <source>
        <dbReference type="Proteomes" id="UP000199632"/>
    </source>
</evidence>
<dbReference type="EMBL" id="FNQB01000003">
    <property type="protein sequence ID" value="SDZ43971.1"/>
    <property type="molecule type" value="Genomic_DNA"/>
</dbReference>
<name>A0A1H3T2B3_9ACTN</name>
<dbReference type="RefSeq" id="WP_090798140.1">
    <property type="nucleotide sequence ID" value="NZ_BOND01000004.1"/>
</dbReference>
<accession>A0A1H3T2B3</accession>
<dbReference type="AlphaFoldDB" id="A0A1H3T2B3"/>
<dbReference type="Proteomes" id="UP000199632">
    <property type="component" value="Unassembled WGS sequence"/>
</dbReference>
<evidence type="ECO:0008006" key="3">
    <source>
        <dbReference type="Google" id="ProtNLM"/>
    </source>
</evidence>
<evidence type="ECO:0000313" key="1">
    <source>
        <dbReference type="EMBL" id="SDZ43971.1"/>
    </source>
</evidence>
<dbReference type="OrthoDB" id="3296094at2"/>
<protein>
    <recommendedName>
        <fullName evidence="3">PRC-barrel domain-containing protein</fullName>
    </recommendedName>
</protein>
<proteinExistence type="predicted"/>